<protein>
    <submittedName>
        <fullName evidence="1">Uncharacterized protein</fullName>
    </submittedName>
</protein>
<proteinExistence type="predicted"/>
<evidence type="ECO:0000313" key="1">
    <source>
        <dbReference type="EMBL" id="OLY84020.1"/>
    </source>
</evidence>
<dbReference type="Proteomes" id="UP000187455">
    <property type="component" value="Unassembled WGS sequence"/>
</dbReference>
<sequence length="85" mass="9588">MKKVGISKSSTKAARRFESIKSICTTGILVSDLRKRSKKPANEEQENVKINISSIETSIEEVSHVIETRRSKISKNTVPKIFQKN</sequence>
<name>A0A1R0H4C4_9FUNG</name>
<accession>A0A1R0H4C4</accession>
<evidence type="ECO:0000313" key="2">
    <source>
        <dbReference type="Proteomes" id="UP000187455"/>
    </source>
</evidence>
<gene>
    <name evidence="1" type="ORF">AYI68_g1824</name>
</gene>
<keyword evidence="2" id="KW-1185">Reference proteome</keyword>
<reference evidence="1 2" key="1">
    <citation type="journal article" date="2016" name="Mol. Biol. Evol.">
        <title>Genome-Wide Survey of Gut Fungi (Harpellales) Reveals the First Horizontally Transferred Ubiquitin Gene from a Mosquito Host.</title>
        <authorList>
            <person name="Wang Y."/>
            <person name="White M.M."/>
            <person name="Kvist S."/>
            <person name="Moncalvo J.M."/>
        </authorList>
    </citation>
    <scope>NUCLEOTIDE SEQUENCE [LARGE SCALE GENOMIC DNA]</scope>
    <source>
        <strain evidence="1 2">ALG-7-W6</strain>
    </source>
</reference>
<dbReference type="EMBL" id="LSSL01000653">
    <property type="protein sequence ID" value="OLY84020.1"/>
    <property type="molecule type" value="Genomic_DNA"/>
</dbReference>
<dbReference type="AlphaFoldDB" id="A0A1R0H4C4"/>
<comment type="caution">
    <text evidence="1">The sequence shown here is derived from an EMBL/GenBank/DDBJ whole genome shotgun (WGS) entry which is preliminary data.</text>
</comment>
<organism evidence="1 2">
    <name type="scientific">Smittium mucronatum</name>
    <dbReference type="NCBI Taxonomy" id="133383"/>
    <lineage>
        <taxon>Eukaryota</taxon>
        <taxon>Fungi</taxon>
        <taxon>Fungi incertae sedis</taxon>
        <taxon>Zoopagomycota</taxon>
        <taxon>Kickxellomycotina</taxon>
        <taxon>Harpellomycetes</taxon>
        <taxon>Harpellales</taxon>
        <taxon>Legeriomycetaceae</taxon>
        <taxon>Smittium</taxon>
    </lineage>
</organism>